<dbReference type="SMART" id="SM00066">
    <property type="entry name" value="GAL4"/>
    <property type="match status" value="1"/>
</dbReference>
<dbReference type="CDD" id="cd12148">
    <property type="entry name" value="fungal_TF_MHR"/>
    <property type="match status" value="1"/>
</dbReference>
<dbReference type="Gene3D" id="4.10.240.10">
    <property type="entry name" value="Zn(2)-C6 fungal-type DNA-binding domain"/>
    <property type="match status" value="1"/>
</dbReference>
<dbReference type="GO" id="GO:0005634">
    <property type="term" value="C:nucleus"/>
    <property type="evidence" value="ECO:0007669"/>
    <property type="project" value="UniProtKB-SubCell"/>
</dbReference>
<dbReference type="InterPro" id="IPR007219">
    <property type="entry name" value="XnlR_reg_dom"/>
</dbReference>
<evidence type="ECO:0000313" key="5">
    <source>
        <dbReference type="EMBL" id="KAF4465276.1"/>
    </source>
</evidence>
<name>A0A8H4LAJ2_9HYPO</name>
<dbReference type="GO" id="GO:0006351">
    <property type="term" value="P:DNA-templated transcription"/>
    <property type="evidence" value="ECO:0007669"/>
    <property type="project" value="InterPro"/>
</dbReference>
<dbReference type="PROSITE" id="PS00463">
    <property type="entry name" value="ZN2_CY6_FUNGAL_1"/>
    <property type="match status" value="1"/>
</dbReference>
<dbReference type="Pfam" id="PF04082">
    <property type="entry name" value="Fungal_trans"/>
    <property type="match status" value="1"/>
</dbReference>
<dbReference type="InterPro" id="IPR036864">
    <property type="entry name" value="Zn2-C6_fun-type_DNA-bd_sf"/>
</dbReference>
<dbReference type="OrthoDB" id="6612291at2759"/>
<dbReference type="AlphaFoldDB" id="A0A8H4LAJ2"/>
<feature type="domain" description="Zn(2)-C6 fungal-type" evidence="4">
    <location>
        <begin position="69"/>
        <end position="99"/>
    </location>
</feature>
<dbReference type="GO" id="GO:0003677">
    <property type="term" value="F:DNA binding"/>
    <property type="evidence" value="ECO:0007669"/>
    <property type="project" value="InterPro"/>
</dbReference>
<sequence length="682" mass="76436">MWGTLSPSNSTEAELFTPLTLSKPSISKPKPARFIIKHFGLDSSAKARRRLHGAMDRPLLRRLNGRPQACDPCRARKVACDHDQPTCSRCRKRKETCVYTVSEPRIKRARLRPGTASSSSTPSPSAAPGYLGFTSHNAVFEETRNSLSLVHGPALEIDAGARRTPRVRACLIEMPSPLREMCLVVLRNLPGPNDDVLSHRLHCRADEWIITCVTKTLRSLHACFGEHLTNKDDLQLEEMGLAICNNTARPVRDEHLSGTDWLDQFSSANIRWESLGLIWTYWDGSPGGASPQTVVTCLGNCIELARHFIAANDVLLYLCYRRSTIESLITGDAGLACWRYHGDTVSLMTFLGLHAISEKPNYVPTLCSENKRRIAARIFTIDKVMVSFTGRPPLLGRRYFSTPLPLDIGDQDLLVDTATTIRAVQALDKDGWNRNGDALLHSAALTRARVQIAVIKDEMLEIALENSSKITLDILLDRAERTVERFPRSLIYRSEDLDDPDADVETIYARILVRLEHLQNLFFAERLLLRLGHVNESRLLVISFEMVTLTLVFWTHQDRFAGVRRDFEWLLMAYAAPGGGILCLELLRPTFHGTHPDCPKLSRSAIIQKLSLLIGFLDWVRPPAPNADLCADCKAVIQGVLDHNLNAPIAGGGALETLDWDVPMQLDFNFDLLDTFDWLRPE</sequence>
<accession>A0A8H4LAJ2</accession>
<dbReference type="SMART" id="SM00906">
    <property type="entry name" value="Fungal_trans"/>
    <property type="match status" value="1"/>
</dbReference>
<reference evidence="5 6" key="1">
    <citation type="submission" date="2020-01" db="EMBL/GenBank/DDBJ databases">
        <title>Identification and distribution of gene clusters putatively required for synthesis of sphingolipid metabolism inhibitors in phylogenetically diverse species of the filamentous fungus Fusarium.</title>
        <authorList>
            <person name="Kim H.-S."/>
            <person name="Busman M."/>
            <person name="Brown D.W."/>
            <person name="Divon H."/>
            <person name="Uhlig S."/>
            <person name="Proctor R.H."/>
        </authorList>
    </citation>
    <scope>NUCLEOTIDE SEQUENCE [LARGE SCALE GENOMIC DNA]</scope>
    <source>
        <strain evidence="5 6">NRRL 20459</strain>
    </source>
</reference>
<evidence type="ECO:0000256" key="2">
    <source>
        <dbReference type="ARBA" id="ARBA00022723"/>
    </source>
</evidence>
<proteinExistence type="predicted"/>
<evidence type="ECO:0000313" key="6">
    <source>
        <dbReference type="Proteomes" id="UP000554235"/>
    </source>
</evidence>
<protein>
    <recommendedName>
        <fullName evidence="4">Zn(2)-C6 fungal-type domain-containing protein</fullName>
    </recommendedName>
</protein>
<dbReference type="PANTHER" id="PTHR31001">
    <property type="entry name" value="UNCHARACTERIZED TRANSCRIPTIONAL REGULATORY PROTEIN"/>
    <property type="match status" value="1"/>
</dbReference>
<dbReference type="GO" id="GO:0008270">
    <property type="term" value="F:zinc ion binding"/>
    <property type="evidence" value="ECO:0007669"/>
    <property type="project" value="InterPro"/>
</dbReference>
<dbReference type="CDD" id="cd00067">
    <property type="entry name" value="GAL4"/>
    <property type="match status" value="1"/>
</dbReference>
<comment type="caution">
    <text evidence="5">The sequence shown here is derived from an EMBL/GenBank/DDBJ whole genome shotgun (WGS) entry which is preliminary data.</text>
</comment>
<evidence type="ECO:0000256" key="1">
    <source>
        <dbReference type="ARBA" id="ARBA00004123"/>
    </source>
</evidence>
<evidence type="ECO:0000256" key="3">
    <source>
        <dbReference type="ARBA" id="ARBA00023242"/>
    </source>
</evidence>
<dbReference type="Proteomes" id="UP000554235">
    <property type="component" value="Unassembled WGS sequence"/>
</dbReference>
<dbReference type="SUPFAM" id="SSF57701">
    <property type="entry name" value="Zn2/Cys6 DNA-binding domain"/>
    <property type="match status" value="1"/>
</dbReference>
<dbReference type="PANTHER" id="PTHR31001:SF40">
    <property type="entry name" value="ZN(II)2CYS6 TRANSCRIPTION FACTOR (EUROFUNG)"/>
    <property type="match status" value="1"/>
</dbReference>
<dbReference type="Pfam" id="PF00172">
    <property type="entry name" value="Zn_clus"/>
    <property type="match status" value="1"/>
</dbReference>
<dbReference type="GO" id="GO:0000981">
    <property type="term" value="F:DNA-binding transcription factor activity, RNA polymerase II-specific"/>
    <property type="evidence" value="ECO:0007669"/>
    <property type="project" value="InterPro"/>
</dbReference>
<keyword evidence="6" id="KW-1185">Reference proteome</keyword>
<organism evidence="5 6">
    <name type="scientific">Fusarium albosuccineum</name>
    <dbReference type="NCBI Taxonomy" id="1237068"/>
    <lineage>
        <taxon>Eukaryota</taxon>
        <taxon>Fungi</taxon>
        <taxon>Dikarya</taxon>
        <taxon>Ascomycota</taxon>
        <taxon>Pezizomycotina</taxon>
        <taxon>Sordariomycetes</taxon>
        <taxon>Hypocreomycetidae</taxon>
        <taxon>Hypocreales</taxon>
        <taxon>Nectriaceae</taxon>
        <taxon>Fusarium</taxon>
        <taxon>Fusarium decemcellulare species complex</taxon>
    </lineage>
</organism>
<gene>
    <name evidence="5" type="ORF">FALBO_7876</name>
</gene>
<dbReference type="InterPro" id="IPR050613">
    <property type="entry name" value="Sec_Metabolite_Reg"/>
</dbReference>
<dbReference type="EMBL" id="JAADYS010001062">
    <property type="protein sequence ID" value="KAF4465276.1"/>
    <property type="molecule type" value="Genomic_DNA"/>
</dbReference>
<keyword evidence="2" id="KW-0479">Metal-binding</keyword>
<evidence type="ECO:0000259" key="4">
    <source>
        <dbReference type="PROSITE" id="PS50048"/>
    </source>
</evidence>
<comment type="subcellular location">
    <subcellularLocation>
        <location evidence="1">Nucleus</location>
    </subcellularLocation>
</comment>
<dbReference type="InterPro" id="IPR001138">
    <property type="entry name" value="Zn2Cys6_DnaBD"/>
</dbReference>
<keyword evidence="3" id="KW-0539">Nucleus</keyword>
<dbReference type="PROSITE" id="PS50048">
    <property type="entry name" value="ZN2_CY6_FUNGAL_2"/>
    <property type="match status" value="1"/>
</dbReference>